<keyword evidence="2" id="KW-1185">Reference proteome</keyword>
<gene>
    <name evidence="1" type="ORF">GCM10009754_83460</name>
</gene>
<name>A0ABP5E696_9PSEU</name>
<proteinExistence type="predicted"/>
<evidence type="ECO:0000313" key="1">
    <source>
        <dbReference type="EMBL" id="GAA1991926.1"/>
    </source>
</evidence>
<accession>A0ABP5E696</accession>
<protein>
    <submittedName>
        <fullName evidence="1">Uncharacterized protein</fullName>
    </submittedName>
</protein>
<organism evidence="1 2">
    <name type="scientific">Amycolatopsis minnesotensis</name>
    <dbReference type="NCBI Taxonomy" id="337894"/>
    <lineage>
        <taxon>Bacteria</taxon>
        <taxon>Bacillati</taxon>
        <taxon>Actinomycetota</taxon>
        <taxon>Actinomycetes</taxon>
        <taxon>Pseudonocardiales</taxon>
        <taxon>Pseudonocardiaceae</taxon>
        <taxon>Amycolatopsis</taxon>
    </lineage>
</organism>
<dbReference type="EMBL" id="BAAANN010000062">
    <property type="protein sequence ID" value="GAA1991926.1"/>
    <property type="molecule type" value="Genomic_DNA"/>
</dbReference>
<sequence length="101" mass="10532">MPLAVRGEIAASDSLKASFRDRAPGRLPRRFHVSATQLTGIDAREPSLRIAGASGAPKVACGDKRPAGRRDGVRSAVSGLNALRQSTVMVAMAGPKAPPSW</sequence>
<comment type="caution">
    <text evidence="1">The sequence shown here is derived from an EMBL/GenBank/DDBJ whole genome shotgun (WGS) entry which is preliminary data.</text>
</comment>
<dbReference type="Proteomes" id="UP001501116">
    <property type="component" value="Unassembled WGS sequence"/>
</dbReference>
<reference evidence="2" key="1">
    <citation type="journal article" date="2019" name="Int. J. Syst. Evol. Microbiol.">
        <title>The Global Catalogue of Microorganisms (GCM) 10K type strain sequencing project: providing services to taxonomists for standard genome sequencing and annotation.</title>
        <authorList>
            <consortium name="The Broad Institute Genomics Platform"/>
            <consortium name="The Broad Institute Genome Sequencing Center for Infectious Disease"/>
            <person name="Wu L."/>
            <person name="Ma J."/>
        </authorList>
    </citation>
    <scope>NUCLEOTIDE SEQUENCE [LARGE SCALE GENOMIC DNA]</scope>
    <source>
        <strain evidence="2">JCM 14545</strain>
    </source>
</reference>
<evidence type="ECO:0000313" key="2">
    <source>
        <dbReference type="Proteomes" id="UP001501116"/>
    </source>
</evidence>